<keyword evidence="4" id="KW-1185">Reference proteome</keyword>
<reference evidence="3" key="2">
    <citation type="journal article" date="2023" name="BMC Genomics">
        <title>Pest status, molecular evolution, and epigenetic factors derived from the genome assembly of Frankliniella fusca, a thysanopteran phytovirus vector.</title>
        <authorList>
            <person name="Catto M.A."/>
            <person name="Labadie P.E."/>
            <person name="Jacobson A.L."/>
            <person name="Kennedy G.G."/>
            <person name="Srinivasan R."/>
            <person name="Hunt B.G."/>
        </authorList>
    </citation>
    <scope>NUCLEOTIDE SEQUENCE</scope>
    <source>
        <strain evidence="3">PL_HMW_Pooled</strain>
    </source>
</reference>
<evidence type="ECO:0000313" key="3">
    <source>
        <dbReference type="EMBL" id="KAK3909355.1"/>
    </source>
</evidence>
<keyword evidence="3" id="KW-0378">Hydrolase</keyword>
<gene>
    <name evidence="3" type="ORF">KUF71_019410</name>
</gene>
<comment type="caution">
    <text evidence="3">The sequence shown here is derived from an EMBL/GenBank/DDBJ whole genome shotgun (WGS) entry which is preliminary data.</text>
</comment>
<sequence length="117" mass="13065">MKGKKRAFLHGLVVLLVAEADGVVEAGPLQQVAHLGVHVQEEQLLAARLKVPDERLERLQQHGGKWLRIFNTTSVLSNRKRKKKRKMYPNLWSAGPQADARRARPAGPGVVMEDSLD</sequence>
<dbReference type="EMBL" id="JAHWGI010000100">
    <property type="protein sequence ID" value="KAK3909355.1"/>
    <property type="molecule type" value="Genomic_DNA"/>
</dbReference>
<feature type="non-terminal residue" evidence="3">
    <location>
        <position position="1"/>
    </location>
</feature>
<reference evidence="3" key="1">
    <citation type="submission" date="2021-07" db="EMBL/GenBank/DDBJ databases">
        <authorList>
            <person name="Catto M.A."/>
            <person name="Jacobson A."/>
            <person name="Kennedy G."/>
            <person name="Labadie P."/>
            <person name="Hunt B.G."/>
            <person name="Srinivasan R."/>
        </authorList>
    </citation>
    <scope>NUCLEOTIDE SEQUENCE</scope>
    <source>
        <strain evidence="3">PL_HMW_Pooled</strain>
        <tissue evidence="3">Head</tissue>
    </source>
</reference>
<evidence type="ECO:0000256" key="1">
    <source>
        <dbReference type="SAM" id="MobiDB-lite"/>
    </source>
</evidence>
<dbReference type="GO" id="GO:0004386">
    <property type="term" value="F:helicase activity"/>
    <property type="evidence" value="ECO:0007669"/>
    <property type="project" value="UniProtKB-KW"/>
</dbReference>
<evidence type="ECO:0000313" key="4">
    <source>
        <dbReference type="Proteomes" id="UP001219518"/>
    </source>
</evidence>
<accession>A0AAE1GU12</accession>
<keyword evidence="2" id="KW-0732">Signal</keyword>
<protein>
    <submittedName>
        <fullName evidence="3">DEAD-box ATP-dependent RNA helicase 3A, chloroplastic</fullName>
    </submittedName>
</protein>
<keyword evidence="3" id="KW-0547">Nucleotide-binding</keyword>
<name>A0AAE1GU12_9NEOP</name>
<feature type="signal peptide" evidence="2">
    <location>
        <begin position="1"/>
        <end position="26"/>
    </location>
</feature>
<feature type="region of interest" description="Disordered" evidence="1">
    <location>
        <begin position="80"/>
        <end position="117"/>
    </location>
</feature>
<keyword evidence="3" id="KW-0347">Helicase</keyword>
<proteinExistence type="predicted"/>
<keyword evidence="3" id="KW-0067">ATP-binding</keyword>
<evidence type="ECO:0000256" key="2">
    <source>
        <dbReference type="SAM" id="SignalP"/>
    </source>
</evidence>
<feature type="chain" id="PRO_5042170807" evidence="2">
    <location>
        <begin position="27"/>
        <end position="117"/>
    </location>
</feature>
<organism evidence="3 4">
    <name type="scientific">Frankliniella fusca</name>
    <dbReference type="NCBI Taxonomy" id="407009"/>
    <lineage>
        <taxon>Eukaryota</taxon>
        <taxon>Metazoa</taxon>
        <taxon>Ecdysozoa</taxon>
        <taxon>Arthropoda</taxon>
        <taxon>Hexapoda</taxon>
        <taxon>Insecta</taxon>
        <taxon>Pterygota</taxon>
        <taxon>Neoptera</taxon>
        <taxon>Paraneoptera</taxon>
        <taxon>Thysanoptera</taxon>
        <taxon>Terebrantia</taxon>
        <taxon>Thripoidea</taxon>
        <taxon>Thripidae</taxon>
        <taxon>Frankliniella</taxon>
    </lineage>
</organism>
<dbReference type="Proteomes" id="UP001219518">
    <property type="component" value="Unassembled WGS sequence"/>
</dbReference>
<dbReference type="AlphaFoldDB" id="A0AAE1GU12"/>